<dbReference type="Proteomes" id="UP000541444">
    <property type="component" value="Unassembled WGS sequence"/>
</dbReference>
<proteinExistence type="predicted"/>
<evidence type="ECO:0000313" key="1">
    <source>
        <dbReference type="EMBL" id="KAF6159547.1"/>
    </source>
</evidence>
<feature type="non-terminal residue" evidence="1">
    <location>
        <position position="1"/>
    </location>
</feature>
<keyword evidence="2" id="KW-1185">Reference proteome</keyword>
<dbReference type="AlphaFoldDB" id="A0A7J7MXJ5"/>
<reference evidence="1 2" key="1">
    <citation type="journal article" date="2020" name="IScience">
        <title>Genome Sequencing of the Endangered Kingdonia uniflora (Circaeasteraceae, Ranunculales) Reveals Potential Mechanisms of Evolutionary Specialization.</title>
        <authorList>
            <person name="Sun Y."/>
            <person name="Deng T."/>
            <person name="Zhang A."/>
            <person name="Moore M.J."/>
            <person name="Landis J.B."/>
            <person name="Lin N."/>
            <person name="Zhang H."/>
            <person name="Zhang X."/>
            <person name="Huang J."/>
            <person name="Zhang X."/>
            <person name="Sun H."/>
            <person name="Wang H."/>
        </authorList>
    </citation>
    <scope>NUCLEOTIDE SEQUENCE [LARGE SCALE GENOMIC DNA]</scope>
    <source>
        <strain evidence="1">TB1705</strain>
        <tissue evidence="1">Leaf</tissue>
    </source>
</reference>
<organism evidence="1 2">
    <name type="scientific">Kingdonia uniflora</name>
    <dbReference type="NCBI Taxonomy" id="39325"/>
    <lineage>
        <taxon>Eukaryota</taxon>
        <taxon>Viridiplantae</taxon>
        <taxon>Streptophyta</taxon>
        <taxon>Embryophyta</taxon>
        <taxon>Tracheophyta</taxon>
        <taxon>Spermatophyta</taxon>
        <taxon>Magnoliopsida</taxon>
        <taxon>Ranunculales</taxon>
        <taxon>Circaeasteraceae</taxon>
        <taxon>Kingdonia</taxon>
    </lineage>
</organism>
<accession>A0A7J7MXJ5</accession>
<comment type="caution">
    <text evidence="1">The sequence shown here is derived from an EMBL/GenBank/DDBJ whole genome shotgun (WGS) entry which is preliminary data.</text>
</comment>
<name>A0A7J7MXJ5_9MAGN</name>
<sequence length="77" mass="8976">MEKKESKTGMEILNLFKVNAYEVKKQELMVENVQLRALLHSMQVTNMVVINNVLGSWDVRQKLYNLLLKAVQCDRPI</sequence>
<gene>
    <name evidence="1" type="ORF">GIB67_032318</name>
</gene>
<protein>
    <submittedName>
        <fullName evidence="1">Uncharacterized protein</fullName>
    </submittedName>
</protein>
<dbReference type="EMBL" id="JACGCM010001193">
    <property type="protein sequence ID" value="KAF6159547.1"/>
    <property type="molecule type" value="Genomic_DNA"/>
</dbReference>
<evidence type="ECO:0000313" key="2">
    <source>
        <dbReference type="Proteomes" id="UP000541444"/>
    </source>
</evidence>